<accession>A0A1I5R779</accession>
<evidence type="ECO:0008006" key="4">
    <source>
        <dbReference type="Google" id="ProtNLM"/>
    </source>
</evidence>
<gene>
    <name evidence="2" type="ORF">SAMN05421839_1278</name>
</gene>
<name>A0A1I5R779_9BACI</name>
<evidence type="ECO:0000313" key="3">
    <source>
        <dbReference type="Proteomes" id="UP000242243"/>
    </source>
</evidence>
<protein>
    <recommendedName>
        <fullName evidence="4">Lipoprotein</fullName>
    </recommendedName>
</protein>
<evidence type="ECO:0000256" key="1">
    <source>
        <dbReference type="SAM" id="SignalP"/>
    </source>
</evidence>
<reference evidence="2 3" key="1">
    <citation type="submission" date="2016-10" db="EMBL/GenBank/DDBJ databases">
        <authorList>
            <person name="de Groot N.N."/>
        </authorList>
    </citation>
    <scope>NUCLEOTIDE SEQUENCE [LARGE SCALE GENOMIC DNA]</scope>
    <source>
        <strain evidence="2 3">DSM 17073</strain>
    </source>
</reference>
<dbReference type="RefSeq" id="WP_089832769.1">
    <property type="nucleotide sequence ID" value="NZ_BJWI01000025.1"/>
</dbReference>
<keyword evidence="1" id="KW-0732">Signal</keyword>
<dbReference type="EMBL" id="FOXC01000027">
    <property type="protein sequence ID" value="SFP53876.1"/>
    <property type="molecule type" value="Genomic_DNA"/>
</dbReference>
<feature type="signal peptide" evidence="1">
    <location>
        <begin position="1"/>
        <end position="22"/>
    </location>
</feature>
<evidence type="ECO:0000313" key="2">
    <source>
        <dbReference type="EMBL" id="SFP53876.1"/>
    </source>
</evidence>
<feature type="chain" id="PRO_5038816867" description="Lipoprotein" evidence="1">
    <location>
        <begin position="23"/>
        <end position="180"/>
    </location>
</feature>
<dbReference type="PROSITE" id="PS51257">
    <property type="entry name" value="PROKAR_LIPOPROTEIN"/>
    <property type="match status" value="1"/>
</dbReference>
<dbReference type="AlphaFoldDB" id="A0A1I5R779"/>
<dbReference type="Proteomes" id="UP000242243">
    <property type="component" value="Unassembled WGS sequence"/>
</dbReference>
<organism evidence="2 3">
    <name type="scientific">Halolactibacillus halophilus</name>
    <dbReference type="NCBI Taxonomy" id="306540"/>
    <lineage>
        <taxon>Bacteria</taxon>
        <taxon>Bacillati</taxon>
        <taxon>Bacillota</taxon>
        <taxon>Bacilli</taxon>
        <taxon>Bacillales</taxon>
        <taxon>Bacillaceae</taxon>
        <taxon>Halolactibacillus</taxon>
    </lineage>
</organism>
<proteinExistence type="predicted"/>
<sequence length="180" mass="20590">MKMKKLYLIIVLIFVLSGCSNSGKGANIPSEALKDYSNSTEEILYYLEEEGVVIFKIDDQLVIGSLTKDSTYKYNGNGENSIIPEIKTATGTEPLDFIYGDQYVHPDSNKRFIWGLVNIKDVSEVAIQYYTKDDKLIYSQTAKVNNNVFLIEFYGDYNLADRIVLMLKDSNNQLIKKYEY</sequence>